<dbReference type="InterPro" id="IPR052587">
    <property type="entry name" value="TELO2-interacting_protein_1"/>
</dbReference>
<name>A0A1X0NN90_9TRYP</name>
<sequence length="937" mass="105181">MSFEAGNVLCQLAEKADQIDRIEEIILILQQEFVKLFKMNNQLSDSSQPTTASFASTEEEKLLVVRAVYLLHRVGRERHKAFFQADSYHTSIAFFIHELLGSLSGDRKRWFQKLQIESLRACVAMIEATGCRNARLCLPGIVSACVKYIVRAQHGTDGVSVRIEAIELLRISLITSLASKPEDEQWLRETVGHLGRSMSHLLAPNFLINDSFTLSISEALLHLIMDVLLLPSLALFLETPLVRELLIGYFLLANQVILLGGNVWNVLNCMPQPFLQQQIVVEVLRTQLGQLRGLELLHFTTSLLRCGATLTEVFFEDDSFLRVLQRCIQVTGTEMSVEELYDSQTVRSRSCSVVDQFIESAAYTASQCPKGKRILVAFMDDCEATLENWDLYMIHPATIYVLTRLILWQFKTPLWVQQIGEKEQREEKNEKREKYERPVEEFVNSGMFEQLWSIVASPHLWNITEDEELCSYQQRHHRQVIAATILRFLELTAHLLRDGTGSHKGKRKRAFKRLNVLVLYLVLEKAAVAGIVHDNAMYTLEAFGEAGGYVDTLVFFLDQSGFIVDEAARAVEEESLRVSAASVLRGSIGLLQSRLVSGLHREGVSVITSRQWIDTIRNCRFTPIVANIIVIQKTSDFVASVIKVACDACRHATVEDDTASAHVSLLLLTDCFSISAALNRSVPQLGIDEEQERFTTAANPRVQILQLGVLEALQMLLAYCTKHDVVASIAIKAVIRALTVFLTTPKTELWLQEKTKDDDIPSSPPLFAWEDNTTAIIPQSHLRTVYKIYLSFIAILTEPIASFAFTSASRSRSAQERRALEDVRPTPAVITALGGLEALFALTTEFLSRRMVDEVLPLVATWYERGALPRIPTRTEEKLRDAVKRFLLGICEIDPSVKEEIYSSFTSLFPSVLPPPVITAPAAASTVDPVTPDVVTE</sequence>
<dbReference type="PANTHER" id="PTHR18460:SF3">
    <property type="entry name" value="TELO2-INTERACTING PROTEIN 1 HOMOLOG"/>
    <property type="match status" value="1"/>
</dbReference>
<evidence type="ECO:0000313" key="2">
    <source>
        <dbReference type="Proteomes" id="UP000192257"/>
    </source>
</evidence>
<comment type="caution">
    <text evidence="1">The sequence shown here is derived from an EMBL/GenBank/DDBJ whole genome shotgun (WGS) entry which is preliminary data.</text>
</comment>
<dbReference type="RefSeq" id="XP_028880252.1">
    <property type="nucleotide sequence ID" value="XM_029028549.1"/>
</dbReference>
<dbReference type="AlphaFoldDB" id="A0A1X0NN90"/>
<gene>
    <name evidence="1" type="ORF">TM35_000302260</name>
</gene>
<reference evidence="1 2" key="1">
    <citation type="submission" date="2017-03" db="EMBL/GenBank/DDBJ databases">
        <title>An alternative strategy for trypanosome survival in the mammalian bloodstream revealed through genome and transcriptome analysis of the ubiquitous bovine parasite Trypanosoma (Megatrypanum) theileri.</title>
        <authorList>
            <person name="Kelly S."/>
            <person name="Ivens A."/>
            <person name="Mott A."/>
            <person name="O'Neill E."/>
            <person name="Emms D."/>
            <person name="Macleod O."/>
            <person name="Voorheis P."/>
            <person name="Matthews J."/>
            <person name="Matthews K."/>
            <person name="Carrington M."/>
        </authorList>
    </citation>
    <scope>NUCLEOTIDE SEQUENCE [LARGE SCALE GENOMIC DNA]</scope>
    <source>
        <strain evidence="1">Edinburgh</strain>
    </source>
</reference>
<dbReference type="VEuPathDB" id="TriTrypDB:TM35_000302260"/>
<protein>
    <submittedName>
        <fullName evidence="1">Uncharacterized protein</fullName>
    </submittedName>
</protein>
<dbReference type="GO" id="GO:0005737">
    <property type="term" value="C:cytoplasm"/>
    <property type="evidence" value="ECO:0007669"/>
    <property type="project" value="TreeGrafter"/>
</dbReference>
<accession>A0A1X0NN90</accession>
<keyword evidence="2" id="KW-1185">Reference proteome</keyword>
<dbReference type="EMBL" id="NBCO01000030">
    <property type="protein sequence ID" value="ORC86186.1"/>
    <property type="molecule type" value="Genomic_DNA"/>
</dbReference>
<proteinExistence type="predicted"/>
<dbReference type="Proteomes" id="UP000192257">
    <property type="component" value="Unassembled WGS sequence"/>
</dbReference>
<dbReference type="OrthoDB" id="271905at2759"/>
<dbReference type="PANTHER" id="PTHR18460">
    <property type="entry name" value="TEL2 INTERACTING PROTEIN 1 TTI1 FAMILY MEMBER"/>
    <property type="match status" value="1"/>
</dbReference>
<evidence type="ECO:0000313" key="1">
    <source>
        <dbReference type="EMBL" id="ORC86186.1"/>
    </source>
</evidence>
<organism evidence="1 2">
    <name type="scientific">Trypanosoma theileri</name>
    <dbReference type="NCBI Taxonomy" id="67003"/>
    <lineage>
        <taxon>Eukaryota</taxon>
        <taxon>Discoba</taxon>
        <taxon>Euglenozoa</taxon>
        <taxon>Kinetoplastea</taxon>
        <taxon>Metakinetoplastina</taxon>
        <taxon>Trypanosomatida</taxon>
        <taxon>Trypanosomatidae</taxon>
        <taxon>Trypanosoma</taxon>
    </lineage>
</organism>
<dbReference type="GeneID" id="39988329"/>